<evidence type="ECO:0000313" key="8">
    <source>
        <dbReference type="Proteomes" id="UP000187209"/>
    </source>
</evidence>
<dbReference type="Pfam" id="PF01544">
    <property type="entry name" value="CorA"/>
    <property type="match status" value="1"/>
</dbReference>
<comment type="caution">
    <text evidence="7">The sequence shown here is derived from an EMBL/GenBank/DDBJ whole genome shotgun (WGS) entry which is preliminary data.</text>
</comment>
<keyword evidence="5 6" id="KW-0472">Membrane</keyword>
<comment type="subcellular location">
    <subcellularLocation>
        <location evidence="1">Membrane</location>
        <topology evidence="1">Multi-pass membrane protein</topology>
    </subcellularLocation>
</comment>
<comment type="similarity">
    <text evidence="2">Belongs to the CorA metal ion transporter (MIT) (TC 1.A.35) family.</text>
</comment>
<evidence type="ECO:0000313" key="7">
    <source>
        <dbReference type="EMBL" id="OMJ74358.1"/>
    </source>
</evidence>
<dbReference type="Proteomes" id="UP000187209">
    <property type="component" value="Unassembled WGS sequence"/>
</dbReference>
<protein>
    <recommendedName>
        <fullName evidence="9">Magnesium transporter</fullName>
    </recommendedName>
</protein>
<dbReference type="GO" id="GO:0010961">
    <property type="term" value="P:intracellular magnesium ion homeostasis"/>
    <property type="evidence" value="ECO:0007669"/>
    <property type="project" value="TreeGrafter"/>
</dbReference>
<keyword evidence="3 6" id="KW-0812">Transmembrane</keyword>
<reference evidence="7 8" key="1">
    <citation type="submission" date="2016-11" db="EMBL/GenBank/DDBJ databases">
        <title>The macronuclear genome of Stentor coeruleus: a giant cell with tiny introns.</title>
        <authorList>
            <person name="Slabodnick M."/>
            <person name="Ruby J.G."/>
            <person name="Reiff S.B."/>
            <person name="Swart E.C."/>
            <person name="Gosai S."/>
            <person name="Prabakaran S."/>
            <person name="Witkowska E."/>
            <person name="Larue G.E."/>
            <person name="Fisher S."/>
            <person name="Freeman R.M."/>
            <person name="Gunawardena J."/>
            <person name="Chu W."/>
            <person name="Stover N.A."/>
            <person name="Gregory B.D."/>
            <person name="Nowacki M."/>
            <person name="Derisi J."/>
            <person name="Roy S.W."/>
            <person name="Marshall W.F."/>
            <person name="Sood P."/>
        </authorList>
    </citation>
    <scope>NUCLEOTIDE SEQUENCE [LARGE SCALE GENOMIC DNA]</scope>
    <source>
        <strain evidence="7">WM001</strain>
    </source>
</reference>
<evidence type="ECO:0000256" key="6">
    <source>
        <dbReference type="SAM" id="Phobius"/>
    </source>
</evidence>
<evidence type="ECO:0008006" key="9">
    <source>
        <dbReference type="Google" id="ProtNLM"/>
    </source>
</evidence>
<accession>A0A1R2BC67</accession>
<keyword evidence="4 6" id="KW-1133">Transmembrane helix</keyword>
<dbReference type="EMBL" id="MPUH01000757">
    <property type="protein sequence ID" value="OMJ74358.1"/>
    <property type="molecule type" value="Genomic_DNA"/>
</dbReference>
<sequence>MWGSRTEGLERIARISASTVKKSSTINSRRPNHLKEITLFDLNFKFCKSLSFEDALDFISQERHENDSYVLLFLGLDDMSIQTIRKQYDLHPVLDSECSNSWLNNKDSLHLFGDYFLLTINDADNLNSLETPVSLKMVVFKDLMIIFAEDELYCIDQVFKKDLKFSQFPSRASDLKSRPKEPIKKWISKIRIEIGEEQGCTKIESIFHKILEAIYSRLEGLIIKISEEAHQCMISCSEFGINDRIEFIVSLALSQKNLIYLEEVIAPKSKLFHHLLKCPFFSEHIKYYLRSLESRTTVLVEQISNNKILVKTAEKIFSESIDNTLAASSAKLNDITKYFSSISTIFLPLNLVAGLWGMNVLVPFFYETREWPFIGIVTISLLIFITILVFFKWKGWM</sequence>
<proteinExistence type="inferred from homology"/>
<dbReference type="AlphaFoldDB" id="A0A1R2BC67"/>
<gene>
    <name evidence="7" type="ORF">SteCoe_26748</name>
</gene>
<evidence type="ECO:0000256" key="3">
    <source>
        <dbReference type="ARBA" id="ARBA00022692"/>
    </source>
</evidence>
<dbReference type="PANTHER" id="PTHR21535:SF51">
    <property type="entry name" value="MANGANESE RESISTANCE PROTEIN MNR2"/>
    <property type="match status" value="1"/>
</dbReference>
<evidence type="ECO:0000256" key="2">
    <source>
        <dbReference type="ARBA" id="ARBA00009765"/>
    </source>
</evidence>
<dbReference type="GO" id="GO:0016020">
    <property type="term" value="C:membrane"/>
    <property type="evidence" value="ECO:0007669"/>
    <property type="project" value="UniProtKB-SubCell"/>
</dbReference>
<dbReference type="InterPro" id="IPR045863">
    <property type="entry name" value="CorA_TM1_TM2"/>
</dbReference>
<evidence type="ECO:0000256" key="1">
    <source>
        <dbReference type="ARBA" id="ARBA00004141"/>
    </source>
</evidence>
<dbReference type="SUPFAM" id="SSF143865">
    <property type="entry name" value="CorA soluble domain-like"/>
    <property type="match status" value="1"/>
</dbReference>
<dbReference type="PANTHER" id="PTHR21535">
    <property type="entry name" value="MAGNESIUM AND COBALT TRANSPORT PROTEIN/MITOCHONDRIAL IMPORT INNER MEMBRANE TRANSLOCASE SUBUNIT TIM8"/>
    <property type="match status" value="1"/>
</dbReference>
<keyword evidence="8" id="KW-1185">Reference proteome</keyword>
<evidence type="ECO:0000256" key="5">
    <source>
        <dbReference type="ARBA" id="ARBA00023136"/>
    </source>
</evidence>
<dbReference type="Gene3D" id="1.20.58.340">
    <property type="entry name" value="Magnesium transport protein CorA, transmembrane region"/>
    <property type="match status" value="2"/>
</dbReference>
<feature type="transmembrane region" description="Helical" evidence="6">
    <location>
        <begin position="345"/>
        <end position="366"/>
    </location>
</feature>
<evidence type="ECO:0000256" key="4">
    <source>
        <dbReference type="ARBA" id="ARBA00022989"/>
    </source>
</evidence>
<dbReference type="InterPro" id="IPR002523">
    <property type="entry name" value="MgTranspt_CorA/ZnTranspt_ZntB"/>
</dbReference>
<dbReference type="SUPFAM" id="SSF144083">
    <property type="entry name" value="Magnesium transport protein CorA, transmembrane region"/>
    <property type="match status" value="1"/>
</dbReference>
<organism evidence="7 8">
    <name type="scientific">Stentor coeruleus</name>
    <dbReference type="NCBI Taxonomy" id="5963"/>
    <lineage>
        <taxon>Eukaryota</taxon>
        <taxon>Sar</taxon>
        <taxon>Alveolata</taxon>
        <taxon>Ciliophora</taxon>
        <taxon>Postciliodesmatophora</taxon>
        <taxon>Heterotrichea</taxon>
        <taxon>Heterotrichida</taxon>
        <taxon>Stentoridae</taxon>
        <taxon>Stentor</taxon>
    </lineage>
</organism>
<feature type="transmembrane region" description="Helical" evidence="6">
    <location>
        <begin position="372"/>
        <end position="391"/>
    </location>
</feature>
<name>A0A1R2BC67_9CILI</name>
<dbReference type="OrthoDB" id="29879at2759"/>
<dbReference type="InterPro" id="IPR045861">
    <property type="entry name" value="CorA_cytoplasmic_dom"/>
</dbReference>
<dbReference type="GO" id="GO:0015095">
    <property type="term" value="F:magnesium ion transmembrane transporter activity"/>
    <property type="evidence" value="ECO:0007669"/>
    <property type="project" value="TreeGrafter"/>
</dbReference>